<feature type="compositionally biased region" description="Basic and acidic residues" evidence="1">
    <location>
        <begin position="890"/>
        <end position="899"/>
    </location>
</feature>
<dbReference type="Proteomes" id="UP000327157">
    <property type="component" value="Chromosome 3"/>
</dbReference>
<dbReference type="PANTHER" id="PTHR31008:SF4">
    <property type="entry name" value="COP1-INTERACTING PROTEIN 7"/>
    <property type="match status" value="1"/>
</dbReference>
<feature type="region of interest" description="Disordered" evidence="1">
    <location>
        <begin position="269"/>
        <end position="319"/>
    </location>
</feature>
<feature type="compositionally biased region" description="Basic residues" evidence="1">
    <location>
        <begin position="474"/>
        <end position="487"/>
    </location>
</feature>
<feature type="compositionally biased region" description="Polar residues" evidence="1">
    <location>
        <begin position="113"/>
        <end position="135"/>
    </location>
</feature>
<proteinExistence type="predicted"/>
<evidence type="ECO:0000256" key="1">
    <source>
        <dbReference type="SAM" id="MobiDB-lite"/>
    </source>
</evidence>
<feature type="compositionally biased region" description="Basic and acidic residues" evidence="1">
    <location>
        <begin position="837"/>
        <end position="853"/>
    </location>
</feature>
<keyword evidence="3" id="KW-1185">Reference proteome</keyword>
<feature type="compositionally biased region" description="Polar residues" evidence="1">
    <location>
        <begin position="393"/>
        <end position="405"/>
    </location>
</feature>
<protein>
    <submittedName>
        <fullName evidence="2">Dentin sialophosphoprotein-like</fullName>
    </submittedName>
</protein>
<reference evidence="2 3" key="3">
    <citation type="submission" date="2019-11" db="EMBL/GenBank/DDBJ databases">
        <title>A de novo genome assembly of a pear dwarfing rootstock.</title>
        <authorList>
            <person name="Wang F."/>
            <person name="Wang J."/>
            <person name="Li S."/>
            <person name="Zhang Y."/>
            <person name="Fang M."/>
            <person name="Ma L."/>
            <person name="Zhao Y."/>
            <person name="Jiang S."/>
        </authorList>
    </citation>
    <scope>NUCLEOTIDE SEQUENCE [LARGE SCALE GENOMIC DNA]</scope>
    <source>
        <strain evidence="2">S2</strain>
        <tissue evidence="2">Leaf</tissue>
    </source>
</reference>
<dbReference type="GO" id="GO:0045893">
    <property type="term" value="P:positive regulation of DNA-templated transcription"/>
    <property type="evidence" value="ECO:0007669"/>
    <property type="project" value="TreeGrafter"/>
</dbReference>
<feature type="region of interest" description="Disordered" evidence="1">
    <location>
        <begin position="1129"/>
        <end position="1158"/>
    </location>
</feature>
<gene>
    <name evidence="2" type="ORF">D8674_022438</name>
</gene>
<feature type="compositionally biased region" description="Low complexity" evidence="1">
    <location>
        <begin position="269"/>
        <end position="279"/>
    </location>
</feature>
<reference evidence="3" key="2">
    <citation type="submission" date="2019-10" db="EMBL/GenBank/DDBJ databases">
        <title>A de novo genome assembly of a pear dwarfing rootstock.</title>
        <authorList>
            <person name="Wang F."/>
            <person name="Wang J."/>
            <person name="Li S."/>
            <person name="Zhang Y."/>
            <person name="Fang M."/>
            <person name="Ma L."/>
            <person name="Zhao Y."/>
            <person name="Jiang S."/>
        </authorList>
    </citation>
    <scope>NUCLEOTIDE SEQUENCE [LARGE SCALE GENOMIC DNA]</scope>
</reference>
<feature type="compositionally biased region" description="Basic and acidic residues" evidence="1">
    <location>
        <begin position="1142"/>
        <end position="1156"/>
    </location>
</feature>
<feature type="compositionally biased region" description="Basic and acidic residues" evidence="1">
    <location>
        <begin position="720"/>
        <end position="730"/>
    </location>
</feature>
<feature type="region of interest" description="Disordered" evidence="1">
    <location>
        <begin position="351"/>
        <end position="510"/>
    </location>
</feature>
<feature type="compositionally biased region" description="Basic and acidic residues" evidence="1">
    <location>
        <begin position="780"/>
        <end position="794"/>
    </location>
</feature>
<accession>A0A5N5GRK8</accession>
<feature type="compositionally biased region" description="Basic residues" evidence="1">
    <location>
        <begin position="371"/>
        <end position="384"/>
    </location>
</feature>
<sequence>MDSRTRLDHVLFQLTPTRTRCELVIFAAGGGANEKLASGLLEPFLGHLKCAKDQISKGGYSIILRPSDSGASWFTKATLQRFVKFVSTPEVLERFMTIEREILQIENSIQSSELAESEDGNQNKSTAIKSTSESNGALDAVPEENSKIRLQRVLETRKVVLCKEQAMAYARALVAGFELDYIDDLISFADTFGATRLREACINFINLYKQKNEDRLWMEEIAAMQALAQPQLPYLGTSGIILAGEDNDPHQNLMINVNQSILSVGKNSSLDTSVSESTSHGSLDANQDNSLPTSVKMSSMDGKAQVPNPWPNQPPQYMHNFQGPVYPQVHPYQGYLFPGMQVPPYYPGNMKWPPNGEESGPIFDQESDGRRNRKSDRNKKKHSHEKVLETSDQDGSGDNTGSSYESESDDQMHKQRHGRKSSRRVVIRNINYITSKRDGETGSTSEGNSSDEDGFVDGKSIKQQVEEAVGSFEKKHKSTSHRHKKQGGGKFRGAVDDSNSGVASTYEGEKQNENWNAFQDLLMRDKDESSFAIEPHNVQIEEEYFSSKNSGEGKVTKQRADSSEFFVVTERDSINESKPRVQYFEGDKNVGRITKKEDSTYEDVLFSRRTEESRNKSRDTLSDCVNESYITKCSKEGDWFMNKQTDISANRDVNNDQKLFDGVDAIHAERNKRDVLGDDSFMVQDRSLVDQSDSQFRTDISFVPEINGATQDEYGMQETSNDKPEAYSDHEPDDLYMMLDRGSAMEHAVAPWTPEMDYETIASSFEATKKNPGTEASDSDEVKQPSDSKGRNDKNSGIPGQKARSKVVNGSLAKSKSDVMSRSKKPAPVSKSTVHKSKSEMEKERRKRMEELLIQRQKRIAERSGSNTAISKKAPMDNKTTKISMTNSKNETKKSDKPVMRNSTIERLATTRATEKLTPTLPSAGQPKTQNIKANGVVASASSQKVAAAVNKKPTPNKAKPLGAKEDLKKSNQLISSDSNVQEKVCIESTEALPVKSAAAVVTQSTRSINHLEEKKEIHGTSSVEKNEGNLMLQREALENGSCNGYSPNLVSSVPFEEKAQKLNQFTGDVEELPKEFTVLSEDKRNYIPEMSVSPPILGSPTKALIVSAVNNEETGAKTKNLPISEISEIEISTPPSDETLAELHSRRKWNSDENSPKAAKGFKKLLLFGRKSRNTPVN</sequence>
<organism evidence="2 3">
    <name type="scientific">Pyrus ussuriensis x Pyrus communis</name>
    <dbReference type="NCBI Taxonomy" id="2448454"/>
    <lineage>
        <taxon>Eukaryota</taxon>
        <taxon>Viridiplantae</taxon>
        <taxon>Streptophyta</taxon>
        <taxon>Embryophyta</taxon>
        <taxon>Tracheophyta</taxon>
        <taxon>Spermatophyta</taxon>
        <taxon>Magnoliopsida</taxon>
        <taxon>eudicotyledons</taxon>
        <taxon>Gunneridae</taxon>
        <taxon>Pentapetalae</taxon>
        <taxon>rosids</taxon>
        <taxon>fabids</taxon>
        <taxon>Rosales</taxon>
        <taxon>Rosaceae</taxon>
        <taxon>Amygdaloideae</taxon>
        <taxon>Maleae</taxon>
        <taxon>Pyrus</taxon>
    </lineage>
</organism>
<dbReference type="OrthoDB" id="2020180at2759"/>
<reference evidence="2 3" key="1">
    <citation type="submission" date="2019-09" db="EMBL/GenBank/DDBJ databases">
        <authorList>
            <person name="Ou C."/>
        </authorList>
    </citation>
    <scope>NUCLEOTIDE SEQUENCE [LARGE SCALE GENOMIC DNA]</scope>
    <source>
        <strain evidence="2">S2</strain>
        <tissue evidence="2">Leaf</tissue>
    </source>
</reference>
<dbReference type="EMBL" id="SMOL01000402">
    <property type="protein sequence ID" value="KAB2615850.1"/>
    <property type="molecule type" value="Genomic_DNA"/>
</dbReference>
<dbReference type="GO" id="GO:0009416">
    <property type="term" value="P:response to light stimulus"/>
    <property type="evidence" value="ECO:0007669"/>
    <property type="project" value="TreeGrafter"/>
</dbReference>
<evidence type="ECO:0000313" key="3">
    <source>
        <dbReference type="Proteomes" id="UP000327157"/>
    </source>
</evidence>
<feature type="compositionally biased region" description="Polar residues" evidence="1">
    <location>
        <begin position="280"/>
        <end position="297"/>
    </location>
</feature>
<dbReference type="AlphaFoldDB" id="A0A5N5GRK8"/>
<feature type="compositionally biased region" description="Low complexity" evidence="1">
    <location>
        <begin position="1129"/>
        <end position="1139"/>
    </location>
</feature>
<feature type="compositionally biased region" description="Polar residues" evidence="1">
    <location>
        <begin position="920"/>
        <end position="929"/>
    </location>
</feature>
<comment type="caution">
    <text evidence="2">The sequence shown here is derived from an EMBL/GenBank/DDBJ whole genome shotgun (WGS) entry which is preliminary data.</text>
</comment>
<evidence type="ECO:0000313" key="2">
    <source>
        <dbReference type="EMBL" id="KAB2615850.1"/>
    </source>
</evidence>
<name>A0A5N5GRK8_9ROSA</name>
<feature type="region of interest" description="Disordered" evidence="1">
    <location>
        <begin position="769"/>
        <end position="929"/>
    </location>
</feature>
<feature type="region of interest" description="Disordered" evidence="1">
    <location>
        <begin position="707"/>
        <end position="731"/>
    </location>
</feature>
<feature type="compositionally biased region" description="Basic residues" evidence="1">
    <location>
        <begin position="414"/>
        <end position="426"/>
    </location>
</feature>
<dbReference type="PANTHER" id="PTHR31008">
    <property type="entry name" value="COP1-INTERACTING PROTEIN-RELATED"/>
    <property type="match status" value="1"/>
</dbReference>
<feature type="region of interest" description="Disordered" evidence="1">
    <location>
        <begin position="113"/>
        <end position="138"/>
    </location>
</feature>